<dbReference type="NCBIfam" id="TIGR00756">
    <property type="entry name" value="PPR"/>
    <property type="match status" value="6"/>
</dbReference>
<dbReference type="FunFam" id="1.25.40.10:FF:000031">
    <property type="entry name" value="Pentatricopeptide repeat-containing protein mitochondrial"/>
    <property type="match status" value="1"/>
</dbReference>
<dbReference type="Pfam" id="PF01535">
    <property type="entry name" value="PPR"/>
    <property type="match status" value="7"/>
</dbReference>
<organism evidence="3 4">
    <name type="scientific">Zingiber officinale</name>
    <name type="common">Ginger</name>
    <name type="synonym">Amomum zingiber</name>
    <dbReference type="NCBI Taxonomy" id="94328"/>
    <lineage>
        <taxon>Eukaryota</taxon>
        <taxon>Viridiplantae</taxon>
        <taxon>Streptophyta</taxon>
        <taxon>Embryophyta</taxon>
        <taxon>Tracheophyta</taxon>
        <taxon>Spermatophyta</taxon>
        <taxon>Magnoliopsida</taxon>
        <taxon>Liliopsida</taxon>
        <taxon>Zingiberales</taxon>
        <taxon>Zingiberaceae</taxon>
        <taxon>Zingiber</taxon>
    </lineage>
</organism>
<feature type="repeat" description="PPR" evidence="2">
    <location>
        <begin position="538"/>
        <end position="572"/>
    </location>
</feature>
<dbReference type="PROSITE" id="PS51375">
    <property type="entry name" value="PPR"/>
    <property type="match status" value="5"/>
</dbReference>
<comment type="caution">
    <text evidence="3">The sequence shown here is derived from an EMBL/GenBank/DDBJ whole genome shotgun (WGS) entry which is preliminary data.</text>
</comment>
<dbReference type="AlphaFoldDB" id="A0A8J5H6U2"/>
<dbReference type="EMBL" id="JACMSC010000005">
    <property type="protein sequence ID" value="KAG6522050.1"/>
    <property type="molecule type" value="Genomic_DNA"/>
</dbReference>
<dbReference type="SUPFAM" id="SSF48452">
    <property type="entry name" value="TPR-like"/>
    <property type="match status" value="1"/>
</dbReference>
<keyword evidence="4" id="KW-1185">Reference proteome</keyword>
<proteinExistence type="predicted"/>
<feature type="repeat" description="PPR" evidence="2">
    <location>
        <begin position="101"/>
        <end position="135"/>
    </location>
</feature>
<protein>
    <recommendedName>
        <fullName evidence="5">Pentatricopeptide repeat-containing protein</fullName>
    </recommendedName>
</protein>
<dbReference type="InterPro" id="IPR011990">
    <property type="entry name" value="TPR-like_helical_dom_sf"/>
</dbReference>
<feature type="repeat" description="PPR" evidence="2">
    <location>
        <begin position="436"/>
        <end position="470"/>
    </location>
</feature>
<dbReference type="FunFam" id="1.25.40.10:FF:000344">
    <property type="entry name" value="Pentatricopeptide repeat-containing protein"/>
    <property type="match status" value="2"/>
</dbReference>
<evidence type="ECO:0000256" key="1">
    <source>
        <dbReference type="ARBA" id="ARBA00022737"/>
    </source>
</evidence>
<evidence type="ECO:0000313" key="3">
    <source>
        <dbReference type="EMBL" id="KAG6522050.1"/>
    </source>
</evidence>
<reference evidence="3 4" key="1">
    <citation type="submission" date="2020-08" db="EMBL/GenBank/DDBJ databases">
        <title>Plant Genome Project.</title>
        <authorList>
            <person name="Zhang R.-G."/>
        </authorList>
    </citation>
    <scope>NUCLEOTIDE SEQUENCE [LARGE SCALE GENOMIC DNA]</scope>
    <source>
        <tissue evidence="3">Rhizome</tissue>
    </source>
</reference>
<dbReference type="Pfam" id="PF20431">
    <property type="entry name" value="E_motif"/>
    <property type="match status" value="1"/>
</dbReference>
<dbReference type="Pfam" id="PF13041">
    <property type="entry name" value="PPR_2"/>
    <property type="match status" value="3"/>
</dbReference>
<gene>
    <name evidence="3" type="ORF">ZIOFF_019184</name>
</gene>
<keyword evidence="1" id="KW-0677">Repeat</keyword>
<evidence type="ECO:0008006" key="5">
    <source>
        <dbReference type="Google" id="ProtNLM"/>
    </source>
</evidence>
<dbReference type="InterPro" id="IPR046848">
    <property type="entry name" value="E_motif"/>
</dbReference>
<sequence length="777" mass="86797">MIKRSAASAAAAAVASASSLRPPFFTQIQHHNQQYVNDLISSLCKQYRFRDALGAFYSLPPHLHLFPSTYATLFLACSDLRSLADVRRLHRHLVASPCLPDTILHNHILNAYGKCGAPDDARRLFDEMPNRNRVSWTSIISGCSQNSRDLDAVVLYLGMLRSGLHPDHFALGNVVRACSGLADVQLGRQLHCHAVKSNCGGDKLVQNALVTMYARLDRIDDAALVFESIKEKDPVSWGSMIAAFAQQGYEMEALHLFREMICSGIHYPNEFHFGSAFSACGNIKNLQYGEQMHGICYKFGYERNEFAGSSLSEMYAQCGLLDRTKKVFNEIKMPDLVSWNSILSACSSLGLSDEAFQLFSEMRDIGVEPDDITIRCLLCACTDCDSLLKGEMIHSHAVKLGWDENIAVFNSLLMMHSKCSGLSTAIKLFEEMKDRDRVSWNTILSACLQHQQSKEVFSFINLMQNSEFKFDQITLNAILNACADLAYLDMGSQVHAYALKVGLEFDTMVRNAIIDTYAKCGSLEDARKLFDLVGDRNDVFSWSSLILGYAQYGHAKESLELFWHMQSLGLKPNHVTYVSVLTACSHVGLIDQGLRYFNMMEIVHGIEPTKEHCSCVIDMLARAGRLNDAEKFINQMPFKPDVIMWKTILAACRIHGNAEIGRNAAESILRIDPQNSGAYALLCSIYSSSGSWDDVARLRKVMKSNSVKKLPGKSWIKLKGDVHSFIAEDTSHQQSEGIYQISIRHCRLLHDLCNHSDNRDILRMNAIAIAATLTAVC</sequence>
<dbReference type="InterPro" id="IPR002885">
    <property type="entry name" value="PPR_rpt"/>
</dbReference>
<name>A0A8J5H6U2_ZINOF</name>
<evidence type="ECO:0000256" key="2">
    <source>
        <dbReference type="PROSITE-ProRule" id="PRU00708"/>
    </source>
</evidence>
<dbReference type="InterPro" id="IPR050421">
    <property type="entry name" value="PPR"/>
</dbReference>
<dbReference type="FunFam" id="1.25.40.10:FF:000366">
    <property type="entry name" value="Pentatricopeptide (PPR) repeat-containing protein"/>
    <property type="match status" value="1"/>
</dbReference>
<dbReference type="Gene3D" id="1.25.40.10">
    <property type="entry name" value="Tetratricopeptide repeat domain"/>
    <property type="match status" value="5"/>
</dbReference>
<dbReference type="PANTHER" id="PTHR47928:SF155">
    <property type="entry name" value="OS05G0439300 PROTEIN"/>
    <property type="match status" value="1"/>
</dbReference>
<feature type="repeat" description="PPR" evidence="2">
    <location>
        <begin position="335"/>
        <end position="369"/>
    </location>
</feature>
<feature type="repeat" description="PPR" evidence="2">
    <location>
        <begin position="233"/>
        <end position="267"/>
    </location>
</feature>
<evidence type="ECO:0000313" key="4">
    <source>
        <dbReference type="Proteomes" id="UP000734854"/>
    </source>
</evidence>
<accession>A0A8J5H6U2</accession>
<dbReference type="Proteomes" id="UP000734854">
    <property type="component" value="Unassembled WGS sequence"/>
</dbReference>
<dbReference type="PANTHER" id="PTHR47928">
    <property type="entry name" value="REPEAT-CONTAINING PROTEIN, PUTATIVE-RELATED"/>
    <property type="match status" value="1"/>
</dbReference>